<feature type="transmembrane region" description="Helical" evidence="1">
    <location>
        <begin position="114"/>
        <end position="135"/>
    </location>
</feature>
<dbReference type="EMBL" id="JRNH01000015">
    <property type="protein sequence ID" value="KGF20376.1"/>
    <property type="molecule type" value="Genomic_DNA"/>
</dbReference>
<organism evidence="2 3">
    <name type="scientific">Pseudoglutamicibacter albus DNF00011</name>
    <dbReference type="NCBI Taxonomy" id="1401063"/>
    <lineage>
        <taxon>Bacteria</taxon>
        <taxon>Bacillati</taxon>
        <taxon>Actinomycetota</taxon>
        <taxon>Actinomycetes</taxon>
        <taxon>Micrococcales</taxon>
        <taxon>Micrococcaceae</taxon>
        <taxon>Pseudoglutamicibacter</taxon>
    </lineage>
</organism>
<dbReference type="AlphaFoldDB" id="A0A095YE51"/>
<comment type="caution">
    <text evidence="2">The sequence shown here is derived from an EMBL/GenBank/DDBJ whole genome shotgun (WGS) entry which is preliminary data.</text>
</comment>
<gene>
    <name evidence="2" type="ORF">HMPREF2128_05600</name>
</gene>
<evidence type="ECO:0000313" key="3">
    <source>
        <dbReference type="Proteomes" id="UP000053528"/>
    </source>
</evidence>
<evidence type="ECO:0000256" key="1">
    <source>
        <dbReference type="SAM" id="Phobius"/>
    </source>
</evidence>
<dbReference type="Proteomes" id="UP000053528">
    <property type="component" value="Unassembled WGS sequence"/>
</dbReference>
<protein>
    <recommendedName>
        <fullName evidence="4">DUF3180 domain-containing protein</fullName>
    </recommendedName>
</protein>
<keyword evidence="1" id="KW-1133">Transmembrane helix</keyword>
<reference evidence="2 3" key="1">
    <citation type="submission" date="2014-07" db="EMBL/GenBank/DDBJ databases">
        <authorList>
            <person name="McCorrison J."/>
            <person name="Sanka R."/>
            <person name="Torralba M."/>
            <person name="Gillis M."/>
            <person name="Haft D.H."/>
            <person name="Methe B."/>
            <person name="Sutton G."/>
            <person name="Nelson K.E."/>
        </authorList>
    </citation>
    <scope>NUCLEOTIDE SEQUENCE [LARGE SCALE GENOMIC DNA]</scope>
    <source>
        <strain evidence="2 3">DNF00011</strain>
    </source>
</reference>
<feature type="transmembrane region" description="Helical" evidence="1">
    <location>
        <begin position="73"/>
        <end position="94"/>
    </location>
</feature>
<accession>A0A095YE51</accession>
<evidence type="ECO:0008006" key="4">
    <source>
        <dbReference type="Google" id="ProtNLM"/>
    </source>
</evidence>
<name>A0A095YE51_9MICC</name>
<feature type="transmembrane region" description="Helical" evidence="1">
    <location>
        <begin position="42"/>
        <end position="61"/>
    </location>
</feature>
<dbReference type="RefSeq" id="WP_035755992.1">
    <property type="nucleotide sequence ID" value="NZ_JRNH01000015.1"/>
</dbReference>
<keyword evidence="1" id="KW-0472">Membrane</keyword>
<dbReference type="Pfam" id="PF11377">
    <property type="entry name" value="DUF3180"/>
    <property type="match status" value="1"/>
</dbReference>
<proteinExistence type="predicted"/>
<dbReference type="InterPro" id="IPR021517">
    <property type="entry name" value="DUF3180"/>
</dbReference>
<evidence type="ECO:0000313" key="2">
    <source>
        <dbReference type="EMBL" id="KGF20376.1"/>
    </source>
</evidence>
<keyword evidence="1" id="KW-0812">Transmembrane</keyword>
<sequence>MIKLRVVPMLGGWLVFAALGLLTSTLLAVVSADLWAMGRASSVALVAVAVVALVLGLWVFLSRTRRTDRRIDPLAAVRVVVFAQASALVGLAASGFHAGVVIDVVVNGVVGSPIFFRALLAAAAGLIVAAVGLVVQRLCTVDSDDDDDAAPTEGAADAAQ</sequence>